<dbReference type="Gene3D" id="1.20.5.2650">
    <property type="match status" value="1"/>
</dbReference>
<evidence type="ECO:0007829" key="7">
    <source>
        <dbReference type="PDB" id="7PWF"/>
    </source>
</evidence>
<dbReference type="EMDB" id="EMD-29495"/>
<dbReference type="GeneID" id="5701923"/>
<dbReference type="InterPro" id="IPR014401">
    <property type="entry name" value="Ribosomal_eS6-like"/>
</dbReference>
<proteinExistence type="evidence at protein level"/>
<protein>
    <recommendedName>
        <fullName evidence="4">40S ribosomal protein S6</fullName>
    </recommendedName>
</protein>
<dbReference type="EMBL" id="AACB03000005">
    <property type="protein sequence ID" value="KAE8301891.1"/>
    <property type="molecule type" value="Genomic_DNA"/>
</dbReference>
<organism evidence="5 6">
    <name type="scientific">Giardia intestinalis (strain ATCC 50803 / WB clone C6)</name>
    <name type="common">Giardia lamblia</name>
    <dbReference type="NCBI Taxonomy" id="184922"/>
    <lineage>
        <taxon>Eukaryota</taxon>
        <taxon>Metamonada</taxon>
        <taxon>Diplomonadida</taxon>
        <taxon>Hexamitidae</taxon>
        <taxon>Giardiinae</taxon>
        <taxon>Giardia</taxon>
    </lineage>
</organism>
<dbReference type="InterPro" id="IPR001377">
    <property type="entry name" value="Ribosomal_eS6"/>
</dbReference>
<dbReference type="EMDB" id="EMD-16222"/>
<dbReference type="EMDB" id="EMD-13680"/>
<dbReference type="PDB" id="8BSI">
    <property type="method" value="EM"/>
    <property type="resolution" value="3.40 A"/>
    <property type="chains" value="SG=1-248"/>
</dbReference>
<dbReference type="EMDB" id="EMD-29730"/>
<dbReference type="PDB" id="8G4S">
    <property type="method" value="EM"/>
    <property type="resolution" value="3.14 A"/>
    <property type="chains" value="G=1-248"/>
</dbReference>
<evidence type="ECO:0000256" key="3">
    <source>
        <dbReference type="ARBA" id="ARBA00023274"/>
    </source>
</evidence>
<dbReference type="PROSITE" id="PS00578">
    <property type="entry name" value="RIBOSOMAL_S6E"/>
    <property type="match status" value="1"/>
</dbReference>
<evidence type="ECO:0007829" key="8">
    <source>
        <dbReference type="PDB" id="7PWO"/>
    </source>
</evidence>
<dbReference type="SMART" id="SM01405">
    <property type="entry name" value="Ribosomal_S6e"/>
    <property type="match status" value="1"/>
</dbReference>
<dbReference type="PDB" id="8BTR">
    <property type="method" value="EM"/>
    <property type="resolution" value="3.25 A"/>
    <property type="chains" value="SG=1-248"/>
</dbReference>
<comment type="caution">
    <text evidence="5">The sequence shown here is derived from an EMBL/GenBank/DDBJ whole genome shotgun (WGS) entry which is preliminary data.</text>
</comment>
<keyword evidence="7 8" id="KW-0479">Metal-binding</keyword>
<reference evidence="11 12" key="4">
    <citation type="journal article" date="2024" name="Structure">
        <title>The Giardia lamblia ribosome structure reveals divergence in several biological pathways and the mode of emetine function.</title>
        <authorList>
            <person name="Eiler D.R."/>
            <person name="Wimberly B.T."/>
            <person name="Bilodeau D.Y."/>
            <person name="Taliaferro J.M."/>
            <person name="Reigan P."/>
            <person name="Rissland O.S."/>
            <person name="Kieft J.S."/>
        </authorList>
    </citation>
    <scope>STRUCTURE BY ELECTRON MICROSCOPY (2.94 ANGSTROMS)</scope>
</reference>
<dbReference type="EMDB" id="EMD-29721"/>
<keyword evidence="6" id="KW-1185">Reference proteome</keyword>
<reference evidence="9 10" key="3">
    <citation type="journal article" date="2023" name="Nucleic Acids Res.">
        <title>Insights into translocation mechanism and ribosome evolution from cryo-EM structures of translocation intermediates of Giardia intestinalis.</title>
        <authorList>
            <person name="Majumdar S."/>
            <person name="Emmerich A."/>
            <person name="Krakovka S."/>
            <person name="Mandava C.S."/>
            <person name="Svard S.G."/>
            <person name="Sanyal S."/>
        </authorList>
    </citation>
    <scope>STRUCTURE BY ELECTRON MICROSCOPY (3.25 ANGSTROMS)</scope>
</reference>
<dbReference type="GO" id="GO:0003735">
    <property type="term" value="F:structural constituent of ribosome"/>
    <property type="evidence" value="ECO:0007669"/>
    <property type="project" value="InterPro"/>
</dbReference>
<evidence type="ECO:0000256" key="1">
    <source>
        <dbReference type="ARBA" id="ARBA00009312"/>
    </source>
</evidence>
<dbReference type="EMDB" id="EMD-16228"/>
<dbReference type="PDB" id="8BR8">
    <property type="method" value="EM"/>
    <property type="resolution" value="3.35 A"/>
    <property type="chains" value="SG=1-248"/>
</dbReference>
<dbReference type="PDB" id="8FVY">
    <property type="method" value="EM"/>
    <property type="resolution" value="2.94 A"/>
    <property type="chains" value="G=1-248"/>
</dbReference>
<dbReference type="PIRSF" id="PIRSF002129">
    <property type="entry name" value="Ribosom_S6_euk"/>
    <property type="match status" value="1"/>
</dbReference>
<accession>A8B6L8</accession>
<dbReference type="GO" id="GO:0005840">
    <property type="term" value="C:ribosome"/>
    <property type="evidence" value="ECO:0007669"/>
    <property type="project" value="UniProtKB-KW"/>
</dbReference>
<evidence type="ECO:0007829" key="12">
    <source>
        <dbReference type="PDB" id="8G4I"/>
    </source>
</evidence>
<evidence type="ECO:0000256" key="4">
    <source>
        <dbReference type="PIRNR" id="PIRNR002129"/>
    </source>
</evidence>
<evidence type="ECO:0000313" key="5">
    <source>
        <dbReference type="EMBL" id="KAE8301891.1"/>
    </source>
</evidence>
<reference evidence="7 8" key="2">
    <citation type="journal article" date="2022" name="Nucleic Acids Res.">
        <title>Cryo-EM structure of the ancient eukaryotic ribosome from the human parasite Giardia lamblia.</title>
        <authorList>
            <person name="Hiregange D.G."/>
            <person name="Rivalta A."/>
            <person name="Bose T."/>
            <person name="Breiner-Goldstein E."/>
            <person name="Samiya S."/>
            <person name="Cimicata G."/>
            <person name="Kulakova L."/>
            <person name="Zimmerman E."/>
            <person name="Bashan A."/>
            <person name="Herzberg O."/>
            <person name="Yonath A."/>
        </authorList>
    </citation>
    <scope>STRUCTURE BY ELECTRON MICROSCOPY (2.75 ANGSTROMS) IN COMPLEX WITH MG(2+)</scope>
</reference>
<reference evidence="5 6" key="1">
    <citation type="journal article" date="2007" name="Science">
        <title>Genomic minimalism in the early diverging intestinal parasite Giardia lamblia.</title>
        <authorList>
            <person name="Morrison H.G."/>
            <person name="McArthur A.G."/>
            <person name="Gillin F.D."/>
            <person name="Aley S.B."/>
            <person name="Adam R.D."/>
            <person name="Olsen G.J."/>
            <person name="Best A.A."/>
            <person name="Cande W.Z."/>
            <person name="Chen F."/>
            <person name="Cipriano M.J."/>
            <person name="Davids B.J."/>
            <person name="Dawson S.C."/>
            <person name="Elmendorf H.G."/>
            <person name="Hehl A.B."/>
            <person name="Holder M.E."/>
            <person name="Huse S.M."/>
            <person name="Kim U.U."/>
            <person name="Lasek-Nesselquist E."/>
            <person name="Manning G."/>
            <person name="Nigam A."/>
            <person name="Nixon J.E."/>
            <person name="Palm D."/>
            <person name="Passamaneck N.E."/>
            <person name="Prabhu A."/>
            <person name="Reich C.I."/>
            <person name="Reiner D.S."/>
            <person name="Samuelson J."/>
            <person name="Svard S.G."/>
            <person name="Sogin M.L."/>
        </authorList>
    </citation>
    <scope>NUCLEOTIDE SEQUENCE [LARGE SCALE GENOMIC DNA]</scope>
    <source>
        <strain evidence="5 6">WB C6</strain>
    </source>
</reference>
<dbReference type="GO" id="GO:1990904">
    <property type="term" value="C:ribonucleoprotein complex"/>
    <property type="evidence" value="ECO:0007669"/>
    <property type="project" value="UniProtKB-KW"/>
</dbReference>
<dbReference type="Pfam" id="PF01092">
    <property type="entry name" value="Ribosomal_S6e"/>
    <property type="match status" value="1"/>
</dbReference>
<dbReference type="EMDB" id="EMD-16225"/>
<dbReference type="KEGG" id="gla:GL50803_0014620"/>
<dbReference type="PANTHER" id="PTHR11502">
    <property type="entry name" value="40S RIBOSOMAL PROTEIN S6"/>
    <property type="match status" value="1"/>
</dbReference>
<evidence type="ECO:0000313" key="6">
    <source>
        <dbReference type="Proteomes" id="UP000001548"/>
    </source>
</evidence>
<dbReference type="PDB" id="7PWO">
    <property type="method" value="EM"/>
    <property type="resolution" value="2.75 A"/>
    <property type="chains" value="G1=1-248"/>
</dbReference>
<dbReference type="EMDB" id="EMD-16226"/>
<dbReference type="PDB" id="8BRM">
    <property type="method" value="EM"/>
    <property type="resolution" value="3.33 A"/>
    <property type="chains" value="SG=1-248"/>
</dbReference>
<comment type="similarity">
    <text evidence="1 4">Belongs to the eukaryotic ribosomal protein eS6 family.</text>
</comment>
<evidence type="ECO:0007829" key="11">
    <source>
        <dbReference type="PDB" id="8FVY"/>
    </source>
</evidence>
<dbReference type="EMDB" id="EMD-16211"/>
<dbReference type="PDB" id="7PWF">
    <property type="method" value="EM"/>
    <property type="resolution" value="2.85 A"/>
    <property type="chains" value="G=1-248"/>
</dbReference>
<keyword evidence="3 4" id="KW-0687">Ribonucleoprotein</keyword>
<evidence type="ECO:0000256" key="2">
    <source>
        <dbReference type="ARBA" id="ARBA00022980"/>
    </source>
</evidence>
<dbReference type="VEuPathDB" id="GiardiaDB:GL50803_14620"/>
<feature type="binding site" evidence="7 8">
    <location>
        <position position="95"/>
    </location>
    <ligand>
        <name>Mg(2+)</name>
        <dbReference type="ChEBI" id="CHEBI:18420"/>
    </ligand>
</feature>
<dbReference type="GO" id="GO:0006412">
    <property type="term" value="P:translation"/>
    <property type="evidence" value="ECO:0007669"/>
    <property type="project" value="InterPro"/>
</dbReference>
<dbReference type="OMA" id="KPRYKAP"/>
<dbReference type="EMDB" id="EMD-13683"/>
<dbReference type="RefSeq" id="XP_001709011.1">
    <property type="nucleotide sequence ID" value="XM_001708959.1"/>
</dbReference>
<dbReference type="EMDB" id="EMD-16235"/>
<gene>
    <name evidence="5" type="ORF">GL50803_0014620</name>
</gene>
<name>A8B6L8_GIAIC</name>
<dbReference type="Proteomes" id="UP000001548">
    <property type="component" value="Unassembled WGS sequence"/>
</dbReference>
<dbReference type="PDB" id="8BTD">
    <property type="method" value="EM"/>
    <property type="resolution" value="4.90 A"/>
    <property type="chains" value="SG=1-248"/>
</dbReference>
<evidence type="ECO:0007829" key="9">
    <source>
        <dbReference type="PDB" id="8BR8"/>
    </source>
</evidence>
<dbReference type="SMR" id="A8B6L8"/>
<dbReference type="PDB" id="8G4I">
    <property type="method" value="EM"/>
    <property type="resolution" value="3.24 A"/>
    <property type="chains" value="G=1-248"/>
</dbReference>
<dbReference type="InterPro" id="IPR018282">
    <property type="entry name" value="Ribosomal_eS6_CS"/>
</dbReference>
<dbReference type="HOGENOM" id="CLU_046346_0_1_1"/>
<dbReference type="STRING" id="184922.A8B6L8"/>
<keyword evidence="7 8" id="KW-0002">3D-structure</keyword>
<evidence type="ECO:0007829" key="10">
    <source>
        <dbReference type="PDB" id="8BRM"/>
    </source>
</evidence>
<sequence>MPKGSFCKVNISNPVTGANKSLMIEDFRKSQTIHGLRMASEFDGAALGEEYAGCTFRITGGNDAQGFPMYQGVLKSQRARLLLRQGAKCYLHRRNGERKRKSIRGCIVGPDLHALSVVLVDAGDKTLPGLTDVVVPKRLVPKRASKIRRLFGLPTTKVDPKDQMLVCELIKELGHEVTLKNGEKKLKYPKVQRVVTDEKYARKQRVIAEKKEIMRKSLQQLEEYKALLSRMGKQHNIRIYKPAKRTVE</sequence>
<dbReference type="AlphaFoldDB" id="A8B6L8"/>
<dbReference type="PDB" id="8BSJ">
    <property type="method" value="EM"/>
    <property type="resolution" value="6.49 A"/>
    <property type="chains" value="SG=1-248"/>
</dbReference>
<keyword evidence="2 4" id="KW-0689">Ribosomal protein</keyword>
<dbReference type="FunCoup" id="A8B6L8">
    <property type="interactions" value="326"/>
</dbReference>